<protein>
    <submittedName>
        <fullName evidence="4">Uncharacterized protein</fullName>
    </submittedName>
</protein>
<dbReference type="Pfam" id="PF06075">
    <property type="entry name" value="DUF936"/>
    <property type="match status" value="1"/>
</dbReference>
<reference evidence="4 5" key="1">
    <citation type="journal article" date="2016" name="G3 (Bethesda)">
        <title>First Draft Assembly and Annotation of the Genome of a California Endemic Oak Quercus lobata Nee (Fagaceae).</title>
        <authorList>
            <person name="Sork V.L."/>
            <person name="Fitz-Gibbon S.T."/>
            <person name="Puiu D."/>
            <person name="Crepeau M."/>
            <person name="Gugger P.F."/>
            <person name="Sherman R."/>
            <person name="Stevens K."/>
            <person name="Langley C.H."/>
            <person name="Pellegrini M."/>
            <person name="Salzberg S.L."/>
        </authorList>
    </citation>
    <scope>NUCLEOTIDE SEQUENCE [LARGE SCALE GENOMIC DNA]</scope>
    <source>
        <strain evidence="4 5">cv. SW786</strain>
    </source>
</reference>
<feature type="domain" description="DUF6857" evidence="3">
    <location>
        <begin position="300"/>
        <end position="597"/>
    </location>
</feature>
<dbReference type="RefSeq" id="XP_030942357.1">
    <property type="nucleotide sequence ID" value="XM_031086497.1"/>
</dbReference>
<dbReference type="PANTHER" id="PTHR31928:SF12">
    <property type="entry name" value="DUF3741 DOMAIN-CONTAINING PROTEIN"/>
    <property type="match status" value="1"/>
</dbReference>
<feature type="domain" description="DUF936" evidence="2">
    <location>
        <begin position="4"/>
        <end position="116"/>
    </location>
</feature>
<proteinExistence type="predicted"/>
<evidence type="ECO:0000259" key="2">
    <source>
        <dbReference type="Pfam" id="PF06075"/>
    </source>
</evidence>
<feature type="compositionally biased region" description="Basic residues" evidence="1">
    <location>
        <begin position="227"/>
        <end position="237"/>
    </location>
</feature>
<dbReference type="EnsemblPlants" id="QL11p030810:mrna">
    <property type="protein sequence ID" value="QL11p030810:mrna"/>
    <property type="gene ID" value="QL11p030810"/>
</dbReference>
<feature type="compositionally biased region" description="Basic and acidic residues" evidence="1">
    <location>
        <begin position="133"/>
        <end position="142"/>
    </location>
</feature>
<dbReference type="AlphaFoldDB" id="A0A7N2RDD5"/>
<dbReference type="GeneID" id="115967408"/>
<evidence type="ECO:0000313" key="4">
    <source>
        <dbReference type="EnsemblPlants" id="QL11p030810:mrna"/>
    </source>
</evidence>
<sequence length="607" mass="67628">MANLSPGILIKLLGEMGVDEVDRKPVLLQIRSIIPAMAEGDLWPNQGFYLKVSDSSHAMYVSLPHEQDDLVLCNKLRLGQLIYVEKLEMAYPVPVLNGVNPIQCRQPCVGSPKNLVVINNLANVRGVSDFVSSEEKDNDGQKKPYRSLSTSKVRRDEGAVRIFRRSRTTSIESENCDEMKATRKNRSAFVEKECDSESTISSGSSAIPVKRRSWNGVEISDSPFAKRGIKPSARRRSASVSPTWSVGYDSSDDNSNSKSKRKDISIDLKSVKSSDKCRIPMSVKCHEQPLDPPGVFSWADDEKMTETKISWNSLPPALVDLGKEVLRHRDVALLAAVEALQEASAAERLLKCLSTYSEFQAAERDAKKPSVDKFLSLQDDLMNTQSIVQSLTNISPLRGKDHDPNFHGSIRESLKLAMDRKKNATIWIETALVSDLTLLSAPSAPKATNLVRKSSLPNDSELNGMRRVRKQRNNGEIHIGLAAEKDGTRSWVKGSALDATVHLTNSLHDEFRKWFLAFVETYLDEINSKTISIESDSEVGEMMYQIKKVSDWLDVVVNKEVKSPNPSVDDSELEAYGRVRDKIYAVLLKNAERTAMAFENMNLVAEG</sequence>
<feature type="region of interest" description="Disordered" evidence="1">
    <location>
        <begin position="132"/>
        <end position="151"/>
    </location>
</feature>
<name>A0A7N2RDD5_QUELO</name>
<organism evidence="4 5">
    <name type="scientific">Quercus lobata</name>
    <name type="common">Valley oak</name>
    <dbReference type="NCBI Taxonomy" id="97700"/>
    <lineage>
        <taxon>Eukaryota</taxon>
        <taxon>Viridiplantae</taxon>
        <taxon>Streptophyta</taxon>
        <taxon>Embryophyta</taxon>
        <taxon>Tracheophyta</taxon>
        <taxon>Spermatophyta</taxon>
        <taxon>Magnoliopsida</taxon>
        <taxon>eudicotyledons</taxon>
        <taxon>Gunneridae</taxon>
        <taxon>Pentapetalae</taxon>
        <taxon>rosids</taxon>
        <taxon>fabids</taxon>
        <taxon>Fagales</taxon>
        <taxon>Fagaceae</taxon>
        <taxon>Quercus</taxon>
    </lineage>
</organism>
<dbReference type="RefSeq" id="XP_030942358.1">
    <property type="nucleotide sequence ID" value="XM_031086498.1"/>
</dbReference>
<keyword evidence="5" id="KW-1185">Reference proteome</keyword>
<dbReference type="Proteomes" id="UP000594261">
    <property type="component" value="Chromosome 11"/>
</dbReference>
<dbReference type="OMA" id="DSTHSMY"/>
<evidence type="ECO:0000259" key="3">
    <source>
        <dbReference type="Pfam" id="PF21647"/>
    </source>
</evidence>
<reference evidence="4" key="2">
    <citation type="submission" date="2021-01" db="UniProtKB">
        <authorList>
            <consortium name="EnsemblPlants"/>
        </authorList>
    </citation>
    <scope>IDENTIFICATION</scope>
</reference>
<dbReference type="PANTHER" id="PTHR31928">
    <property type="entry name" value="EXPRESSED PROTEIN"/>
    <property type="match status" value="1"/>
</dbReference>
<dbReference type="InterPro" id="IPR010341">
    <property type="entry name" value="DUF936_pln"/>
</dbReference>
<dbReference type="InterPro" id="IPR048297">
    <property type="entry name" value="DUF936_dom_pln"/>
</dbReference>
<dbReference type="EMBL" id="LRBV02000011">
    <property type="status" value="NOT_ANNOTATED_CDS"/>
    <property type="molecule type" value="Genomic_DNA"/>
</dbReference>
<dbReference type="Pfam" id="PF21647">
    <property type="entry name" value="DUF6857"/>
    <property type="match status" value="1"/>
</dbReference>
<dbReference type="Gramene" id="QL11p030810:mrna">
    <property type="protein sequence ID" value="QL11p030810:mrna"/>
    <property type="gene ID" value="QL11p030810"/>
</dbReference>
<evidence type="ECO:0000313" key="5">
    <source>
        <dbReference type="Proteomes" id="UP000594261"/>
    </source>
</evidence>
<accession>A0A7N2RDD5</accession>
<evidence type="ECO:0000256" key="1">
    <source>
        <dbReference type="SAM" id="MobiDB-lite"/>
    </source>
</evidence>
<dbReference type="InParanoid" id="A0A7N2RDD5"/>
<dbReference type="InterPro" id="IPR049172">
    <property type="entry name" value="DUF6857_pln"/>
</dbReference>
<gene>
    <name evidence="4" type="primary">LOC115967408</name>
</gene>
<feature type="region of interest" description="Disordered" evidence="1">
    <location>
        <begin position="222"/>
        <end position="265"/>
    </location>
</feature>